<comment type="caution">
    <text evidence="2">The sequence shown here is derived from an EMBL/GenBank/DDBJ whole genome shotgun (WGS) entry which is preliminary data.</text>
</comment>
<reference evidence="2" key="1">
    <citation type="submission" date="2023-03" db="EMBL/GenBank/DDBJ databases">
        <title>Massive genome expansion in bonnet fungi (Mycena s.s.) driven by repeated elements and novel gene families across ecological guilds.</title>
        <authorList>
            <consortium name="Lawrence Berkeley National Laboratory"/>
            <person name="Harder C.B."/>
            <person name="Miyauchi S."/>
            <person name="Viragh M."/>
            <person name="Kuo A."/>
            <person name="Thoen E."/>
            <person name="Andreopoulos B."/>
            <person name="Lu D."/>
            <person name="Skrede I."/>
            <person name="Drula E."/>
            <person name="Henrissat B."/>
            <person name="Morin E."/>
            <person name="Kohler A."/>
            <person name="Barry K."/>
            <person name="LaButti K."/>
            <person name="Morin E."/>
            <person name="Salamov A."/>
            <person name="Lipzen A."/>
            <person name="Mereny Z."/>
            <person name="Hegedus B."/>
            <person name="Baldrian P."/>
            <person name="Stursova M."/>
            <person name="Weitz H."/>
            <person name="Taylor A."/>
            <person name="Grigoriev I.V."/>
            <person name="Nagy L.G."/>
            <person name="Martin F."/>
            <person name="Kauserud H."/>
        </authorList>
    </citation>
    <scope>NUCLEOTIDE SEQUENCE</scope>
    <source>
        <strain evidence="2">CBHHK067</strain>
    </source>
</reference>
<gene>
    <name evidence="2" type="ORF">B0H17DRAFT_1218873</name>
</gene>
<dbReference type="EMBL" id="JARKIE010000608">
    <property type="protein sequence ID" value="KAJ7625168.1"/>
    <property type="molecule type" value="Genomic_DNA"/>
</dbReference>
<evidence type="ECO:0000313" key="2">
    <source>
        <dbReference type="EMBL" id="KAJ7625168.1"/>
    </source>
</evidence>
<protein>
    <submittedName>
        <fullName evidence="2">Uncharacterized protein</fullName>
    </submittedName>
</protein>
<keyword evidence="3" id="KW-1185">Reference proteome</keyword>
<organism evidence="2 3">
    <name type="scientific">Mycena rosella</name>
    <name type="common">Pink bonnet</name>
    <name type="synonym">Agaricus rosellus</name>
    <dbReference type="NCBI Taxonomy" id="1033263"/>
    <lineage>
        <taxon>Eukaryota</taxon>
        <taxon>Fungi</taxon>
        <taxon>Dikarya</taxon>
        <taxon>Basidiomycota</taxon>
        <taxon>Agaricomycotina</taxon>
        <taxon>Agaricomycetes</taxon>
        <taxon>Agaricomycetidae</taxon>
        <taxon>Agaricales</taxon>
        <taxon>Marasmiineae</taxon>
        <taxon>Mycenaceae</taxon>
        <taxon>Mycena</taxon>
    </lineage>
</organism>
<evidence type="ECO:0000313" key="3">
    <source>
        <dbReference type="Proteomes" id="UP001221757"/>
    </source>
</evidence>
<name>A0AAD7FI27_MYCRO</name>
<dbReference type="AlphaFoldDB" id="A0AAD7FI27"/>
<dbReference type="Proteomes" id="UP001221757">
    <property type="component" value="Unassembled WGS sequence"/>
</dbReference>
<accession>A0AAD7FI27</accession>
<feature type="region of interest" description="Disordered" evidence="1">
    <location>
        <begin position="143"/>
        <end position="186"/>
    </location>
</feature>
<evidence type="ECO:0000256" key="1">
    <source>
        <dbReference type="SAM" id="MobiDB-lite"/>
    </source>
</evidence>
<sequence length="265" mass="29942">MPPRSLSEPPFSSLNRWNMDWNKFEFTIARLSRETEISPAPHPEATHLTIPFNAEHLNDHNSLTNAPAYFPIVDRDPAIIPTIEHTIISRRREDLSIGRTRVLELGVDALRPSVALKMPTRSMRRSSAFTACPNRALKRVATARRPTPVRSAVSLSPAAHKPPLLPSRSAHSHRAERVLRSPTSARSTLRRGGVVDVWRVVFARPVVSPSGCRIRKLYARTLLQYYTSMFPRQRVPERSPSPRKESPDDEICAMNSVHRGFIAIQ</sequence>
<proteinExistence type="predicted"/>